<dbReference type="PANTHER" id="PTHR30037">
    <property type="entry name" value="DNA-3-METHYLADENINE GLYCOSYLASE 1"/>
    <property type="match status" value="1"/>
</dbReference>
<dbReference type="AlphaFoldDB" id="A0AAU8GEV4"/>
<dbReference type="InterPro" id="IPR052891">
    <property type="entry name" value="DNA-3mA_glycosylase"/>
</dbReference>
<feature type="binding site" evidence="1">
    <location>
        <position position="4"/>
    </location>
    <ligand>
        <name>Zn(2+)</name>
        <dbReference type="ChEBI" id="CHEBI:29105"/>
    </ligand>
</feature>
<dbReference type="GO" id="GO:0008725">
    <property type="term" value="F:DNA-3-methyladenine glycosylase activity"/>
    <property type="evidence" value="ECO:0007669"/>
    <property type="project" value="UniProtKB-EC"/>
</dbReference>
<keyword evidence="1" id="KW-0862">Zinc</keyword>
<keyword evidence="1" id="KW-0479">Metal-binding</keyword>
<protein>
    <submittedName>
        <fullName evidence="2">DNA-3-methyladenine glycosylase I</fullName>
        <ecNumber evidence="2">3.2.2.20</ecNumber>
    </submittedName>
</protein>
<sequence>MERCPWPLSGGEIMIRYHDEEWGVPTHSDAQHFEFLVLEAFQAGLSWLTVLRKRAAFREAFAGFDAAAVAAFDDMRINELLSNPGIIRNGLKIRAAVNNAGRFLEVQVEFGSFDAYLWHFTGGKPVIGGWTSLAELPAKTGLSDKISADLKRRGFKFVGSTIIYAHLQAVGIVNDHLVNCFRFKQMTGA</sequence>
<dbReference type="EMBL" id="CP159307">
    <property type="protein sequence ID" value="XCH34208.1"/>
    <property type="molecule type" value="Genomic_DNA"/>
</dbReference>
<dbReference type="PANTHER" id="PTHR30037:SF4">
    <property type="entry name" value="DNA-3-METHYLADENINE GLYCOSYLASE I"/>
    <property type="match status" value="1"/>
</dbReference>
<gene>
    <name evidence="2" type="ORF">ABV300_08005</name>
</gene>
<feature type="binding site" evidence="1">
    <location>
        <position position="180"/>
    </location>
    <ligand>
        <name>Zn(2+)</name>
        <dbReference type="ChEBI" id="CHEBI:29105"/>
    </ligand>
</feature>
<dbReference type="RefSeq" id="WP_353715386.1">
    <property type="nucleotide sequence ID" value="NZ_CP159307.1"/>
</dbReference>
<keyword evidence="2" id="KW-0326">Glycosidase</keyword>
<accession>A0AAU8GEV4</accession>
<reference evidence="2" key="1">
    <citation type="submission" date="2024-06" db="EMBL/GenBank/DDBJ databases">
        <title>A Novel Isolate, Dehalogenimonas sp. Strain 4OHTPN, Dechlorinates Aromatic 4 Hydroxy chlorothalonil by a Novel Reductive Dehalogenase.</title>
        <authorList>
            <person name="Liu G."/>
        </authorList>
    </citation>
    <scope>NUCLEOTIDE SEQUENCE</scope>
    <source>
        <strain evidence="2">4OHTPN</strain>
    </source>
</reference>
<dbReference type="Gene3D" id="1.10.340.30">
    <property type="entry name" value="Hypothetical protein, domain 2"/>
    <property type="match status" value="1"/>
</dbReference>
<dbReference type="EC" id="3.2.2.20" evidence="2"/>
<proteinExistence type="predicted"/>
<organism evidence="2">
    <name type="scientific">Dehalogenimonas sp. 4OHTPN</name>
    <dbReference type="NCBI Taxonomy" id="3166643"/>
    <lineage>
        <taxon>Bacteria</taxon>
        <taxon>Bacillati</taxon>
        <taxon>Chloroflexota</taxon>
        <taxon>Dehalococcoidia</taxon>
        <taxon>Dehalococcoidales</taxon>
        <taxon>Dehalococcoidaceae</taxon>
        <taxon>Dehalogenimonas</taxon>
    </lineage>
</organism>
<feature type="binding site" evidence="1">
    <location>
        <position position="18"/>
    </location>
    <ligand>
        <name>Zn(2+)</name>
        <dbReference type="ChEBI" id="CHEBI:29105"/>
    </ligand>
</feature>
<dbReference type="SUPFAM" id="SSF48150">
    <property type="entry name" value="DNA-glycosylase"/>
    <property type="match status" value="1"/>
</dbReference>
<name>A0AAU8GEV4_9CHLR</name>
<dbReference type="InterPro" id="IPR005019">
    <property type="entry name" value="Adenine_glyco"/>
</dbReference>
<dbReference type="InterPro" id="IPR011257">
    <property type="entry name" value="DNA_glycosylase"/>
</dbReference>
<feature type="binding site" evidence="1">
    <location>
        <position position="176"/>
    </location>
    <ligand>
        <name>Zn(2+)</name>
        <dbReference type="ChEBI" id="CHEBI:29105"/>
    </ligand>
</feature>
<dbReference type="Pfam" id="PF03352">
    <property type="entry name" value="Adenine_glyco"/>
    <property type="match status" value="1"/>
</dbReference>
<evidence type="ECO:0000256" key="1">
    <source>
        <dbReference type="PIRSR" id="PIRSR605019-1"/>
    </source>
</evidence>
<dbReference type="GO" id="GO:0046872">
    <property type="term" value="F:metal ion binding"/>
    <property type="evidence" value="ECO:0007669"/>
    <property type="project" value="UniProtKB-KW"/>
</dbReference>
<dbReference type="GO" id="GO:0006284">
    <property type="term" value="P:base-excision repair"/>
    <property type="evidence" value="ECO:0007669"/>
    <property type="project" value="InterPro"/>
</dbReference>
<evidence type="ECO:0000313" key="2">
    <source>
        <dbReference type="EMBL" id="XCH34208.1"/>
    </source>
</evidence>
<keyword evidence="2" id="KW-0378">Hydrolase</keyword>